<feature type="chain" id="PRO_5045910334" description="Carboxylesterase type B domain-containing protein" evidence="3">
    <location>
        <begin position="16"/>
        <end position="560"/>
    </location>
</feature>
<evidence type="ECO:0000259" key="4">
    <source>
        <dbReference type="Pfam" id="PF00135"/>
    </source>
</evidence>
<evidence type="ECO:0000313" key="5">
    <source>
        <dbReference type="EMBL" id="KAL2917118.1"/>
    </source>
</evidence>
<keyword evidence="2" id="KW-0378">Hydrolase</keyword>
<dbReference type="InterPro" id="IPR002018">
    <property type="entry name" value="CarbesteraseB"/>
</dbReference>
<comment type="caution">
    <text evidence="5">The sequence shown here is derived from an EMBL/GenBank/DDBJ whole genome shotgun (WGS) entry which is preliminary data.</text>
</comment>
<proteinExistence type="inferred from homology"/>
<dbReference type="EMBL" id="JADGIZ020000012">
    <property type="protein sequence ID" value="KAL2917118.1"/>
    <property type="molecule type" value="Genomic_DNA"/>
</dbReference>
<feature type="domain" description="Carboxylesterase type B" evidence="4">
    <location>
        <begin position="57"/>
        <end position="545"/>
    </location>
</feature>
<evidence type="ECO:0000256" key="1">
    <source>
        <dbReference type="ARBA" id="ARBA00005964"/>
    </source>
</evidence>
<dbReference type="PANTHER" id="PTHR43918">
    <property type="entry name" value="ACETYLCHOLINESTERASE"/>
    <property type="match status" value="1"/>
</dbReference>
<name>A0ABR4NC91_9FUNG</name>
<evidence type="ECO:0000256" key="3">
    <source>
        <dbReference type="SAM" id="SignalP"/>
    </source>
</evidence>
<comment type="similarity">
    <text evidence="1">Belongs to the type-B carboxylesterase/lipase family.</text>
</comment>
<dbReference type="SUPFAM" id="SSF53474">
    <property type="entry name" value="alpha/beta-Hydrolases"/>
    <property type="match status" value="1"/>
</dbReference>
<feature type="signal peptide" evidence="3">
    <location>
        <begin position="1"/>
        <end position="15"/>
    </location>
</feature>
<gene>
    <name evidence="5" type="ORF">HK105_203182</name>
</gene>
<evidence type="ECO:0000256" key="2">
    <source>
        <dbReference type="ARBA" id="ARBA00022801"/>
    </source>
</evidence>
<keyword evidence="3" id="KW-0732">Signal</keyword>
<dbReference type="Gene3D" id="3.40.50.1820">
    <property type="entry name" value="alpha/beta hydrolase"/>
    <property type="match status" value="1"/>
</dbReference>
<accession>A0ABR4NC91</accession>
<dbReference type="InterPro" id="IPR029058">
    <property type="entry name" value="AB_hydrolase_fold"/>
</dbReference>
<dbReference type="Pfam" id="PF00135">
    <property type="entry name" value="COesterase"/>
    <property type="match status" value="1"/>
</dbReference>
<keyword evidence="6" id="KW-1185">Reference proteome</keyword>
<organism evidence="5 6">
    <name type="scientific">Polyrhizophydium stewartii</name>
    <dbReference type="NCBI Taxonomy" id="2732419"/>
    <lineage>
        <taxon>Eukaryota</taxon>
        <taxon>Fungi</taxon>
        <taxon>Fungi incertae sedis</taxon>
        <taxon>Chytridiomycota</taxon>
        <taxon>Chytridiomycota incertae sedis</taxon>
        <taxon>Chytridiomycetes</taxon>
        <taxon>Rhizophydiales</taxon>
        <taxon>Rhizophydiales incertae sedis</taxon>
        <taxon>Polyrhizophydium</taxon>
    </lineage>
</organism>
<dbReference type="InterPro" id="IPR050654">
    <property type="entry name" value="AChE-related_enzymes"/>
</dbReference>
<reference evidence="5 6" key="1">
    <citation type="submission" date="2023-09" db="EMBL/GenBank/DDBJ databases">
        <title>Pangenome analysis of Batrachochytrium dendrobatidis and related Chytrids.</title>
        <authorList>
            <person name="Yacoub M.N."/>
            <person name="Stajich J.E."/>
            <person name="James T.Y."/>
        </authorList>
    </citation>
    <scope>NUCLEOTIDE SEQUENCE [LARGE SCALE GENOMIC DNA]</scope>
    <source>
        <strain evidence="5 6">JEL0888</strain>
    </source>
</reference>
<protein>
    <recommendedName>
        <fullName evidence="4">Carboxylesterase type B domain-containing protein</fullName>
    </recommendedName>
</protein>
<dbReference type="PANTHER" id="PTHR43918:SF4">
    <property type="entry name" value="CARBOXYLIC ESTER HYDROLASE"/>
    <property type="match status" value="1"/>
</dbReference>
<sequence>MLFSAALVLAVAAAAVPTGDRCAAPAPVPTPGYAGNSLAADTTSTIDTTSYPANTPTVAFGAATIKGKFSADKTAASFLNIPYAAAPVGNLRFRPPQPAPDFKGTYDATKMGNSCMQGPAPQFYGGVNQNNSEDCLNLNIFVPAEALKAGAKLPVTVYIYGGGFNDGYNNMPIYDGAAVIKAQPKGQKSIVVVPNYRTNIFGFATSNELLAEGDVNVGILDQKAVFEWVRSNIAKFGGNPNKVTAWGESAGAITIATHMVSGDVTKPLFDAAIIESGGLFAFGNIPAITQGGFNALATKLNCSAPVLDCMRKVPAEDLRQAAADAGVSYLPAVDGKYVKQQPLVAISQGQIYKIPTILLENTNEGTYFTTSIKTADDVTNLFKGFGFFNADAVAQLQKLYPVSSFASPFLAGAEFYGDLVFKCPERLLAKTLTAAGAKVYKGRFNVKPTINLAAGADFFGAIGIYHTAEQAFVWNYSPLLNTTNYEKSLSQKMINTWSDIIAGKTPGSSAGISWPTFGSTGKQFVWNPTSTAVETLSATYTARCDFLDAASLAFSKSLNG</sequence>
<dbReference type="Proteomes" id="UP001527925">
    <property type="component" value="Unassembled WGS sequence"/>
</dbReference>
<evidence type="ECO:0000313" key="6">
    <source>
        <dbReference type="Proteomes" id="UP001527925"/>
    </source>
</evidence>